<accession>A0A6J5PGX9</accession>
<reference evidence="2" key="1">
    <citation type="submission" date="2020-04" db="EMBL/GenBank/DDBJ databases">
        <authorList>
            <person name="Chiriac C."/>
            <person name="Salcher M."/>
            <person name="Ghai R."/>
            <person name="Kavagutti S V."/>
        </authorList>
    </citation>
    <scope>NUCLEOTIDE SEQUENCE</scope>
</reference>
<feature type="domain" description="SWIM-type" evidence="1">
    <location>
        <begin position="25"/>
        <end position="60"/>
    </location>
</feature>
<evidence type="ECO:0000313" key="2">
    <source>
        <dbReference type="EMBL" id="CAB4166944.1"/>
    </source>
</evidence>
<evidence type="ECO:0000313" key="3">
    <source>
        <dbReference type="EMBL" id="CAB4174343.1"/>
    </source>
</evidence>
<proteinExistence type="predicted"/>
<evidence type="ECO:0000313" key="5">
    <source>
        <dbReference type="EMBL" id="CAB4189159.1"/>
    </source>
</evidence>
<name>A0A6J5PGX9_9CAUD</name>
<dbReference type="PROSITE" id="PS50966">
    <property type="entry name" value="ZF_SWIM"/>
    <property type="match status" value="1"/>
</dbReference>
<sequence length="101" mass="11425">MKGPKVSSDWMTVQQFISAQGIGVFEVELDTATKETRCNCPVWSKKKACKHTSFVNLKLKIRGHYSISVPNSIPEEMAMEASQNPSKFREFVVNYAKIEVI</sequence>
<protein>
    <recommendedName>
        <fullName evidence="1">SWIM-type domain-containing protein</fullName>
    </recommendedName>
</protein>
<dbReference type="EMBL" id="LR796924">
    <property type="protein sequence ID" value="CAB4174343.1"/>
    <property type="molecule type" value="Genomic_DNA"/>
</dbReference>
<dbReference type="EMBL" id="LR798433">
    <property type="protein sequence ID" value="CAB5231232.1"/>
    <property type="molecule type" value="Genomic_DNA"/>
</dbReference>
<evidence type="ECO:0000313" key="6">
    <source>
        <dbReference type="EMBL" id="CAB4193551.1"/>
    </source>
</evidence>
<evidence type="ECO:0000313" key="4">
    <source>
        <dbReference type="EMBL" id="CAB4179463.1"/>
    </source>
</evidence>
<dbReference type="EMBL" id="LR797196">
    <property type="protein sequence ID" value="CAB4193551.1"/>
    <property type="molecule type" value="Genomic_DNA"/>
</dbReference>
<gene>
    <name evidence="4" type="ORF">UFOVP1034_115</name>
    <name evidence="5" type="ORF">UFOVP1177_115</name>
    <name evidence="6" type="ORF">UFOVP1243_102</name>
    <name evidence="7" type="ORF">UFOVP1581_43</name>
    <name evidence="2" type="ORF">UFOVP854_43</name>
    <name evidence="3" type="ORF">UFOVP964_43</name>
</gene>
<dbReference type="InterPro" id="IPR007527">
    <property type="entry name" value="Znf_SWIM"/>
</dbReference>
<dbReference type="GO" id="GO:0008270">
    <property type="term" value="F:zinc ion binding"/>
    <property type="evidence" value="ECO:0007669"/>
    <property type="project" value="InterPro"/>
</dbReference>
<dbReference type="Pfam" id="PF04434">
    <property type="entry name" value="SWIM"/>
    <property type="match status" value="1"/>
</dbReference>
<dbReference type="EMBL" id="LR796798">
    <property type="protein sequence ID" value="CAB4166944.1"/>
    <property type="molecule type" value="Genomic_DNA"/>
</dbReference>
<evidence type="ECO:0000313" key="7">
    <source>
        <dbReference type="EMBL" id="CAB5231232.1"/>
    </source>
</evidence>
<dbReference type="EMBL" id="LR797132">
    <property type="protein sequence ID" value="CAB4189159.1"/>
    <property type="molecule type" value="Genomic_DNA"/>
</dbReference>
<evidence type="ECO:0000259" key="1">
    <source>
        <dbReference type="PROSITE" id="PS50966"/>
    </source>
</evidence>
<dbReference type="EMBL" id="LR796979">
    <property type="protein sequence ID" value="CAB4179463.1"/>
    <property type="molecule type" value="Genomic_DNA"/>
</dbReference>
<organism evidence="2">
    <name type="scientific">uncultured Caudovirales phage</name>
    <dbReference type="NCBI Taxonomy" id="2100421"/>
    <lineage>
        <taxon>Viruses</taxon>
        <taxon>Duplodnaviria</taxon>
        <taxon>Heunggongvirae</taxon>
        <taxon>Uroviricota</taxon>
        <taxon>Caudoviricetes</taxon>
        <taxon>Peduoviridae</taxon>
        <taxon>Maltschvirus</taxon>
        <taxon>Maltschvirus maltsch</taxon>
    </lineage>
</organism>